<reference evidence="6" key="2">
    <citation type="journal article" date="2023" name="MicrobiologyOpen">
        <title>Genomics of the tumorigenes clade of the family Rhizobiaceae and description of Rhizobium rhododendri sp. nov.</title>
        <authorList>
            <person name="Kuzmanovic N."/>
            <person name="diCenzo G.C."/>
            <person name="Bunk B."/>
            <person name="Sproeer C."/>
            <person name="Fruehling A."/>
            <person name="Neumann-Schaal M."/>
            <person name="Overmann J."/>
            <person name="Smalla K."/>
        </authorList>
    </citation>
    <scope>NUCLEOTIDE SEQUENCE [LARGE SCALE GENOMIC DNA]</scope>
    <source>
        <strain evidence="6">1078</strain>
        <plasmid evidence="6">unnamed2</plasmid>
    </source>
</reference>
<dbReference type="Gene3D" id="1.10.10.10">
    <property type="entry name" value="Winged helix-like DNA-binding domain superfamily/Winged helix DNA-binding domain"/>
    <property type="match status" value="1"/>
</dbReference>
<dbReference type="RefSeq" id="WP_240539036.1">
    <property type="nucleotide sequence ID" value="NZ_CP117259.1"/>
</dbReference>
<dbReference type="Pfam" id="PF13545">
    <property type="entry name" value="HTH_Crp_2"/>
    <property type="match status" value="1"/>
</dbReference>
<dbReference type="InterPro" id="IPR012318">
    <property type="entry name" value="HTH_CRP"/>
</dbReference>
<dbReference type="InterPro" id="IPR014710">
    <property type="entry name" value="RmlC-like_jellyroll"/>
</dbReference>
<keyword evidence="1" id="KW-0805">Transcription regulation</keyword>
<dbReference type="AlphaFoldDB" id="A0AAF1KCQ6"/>
<proteinExistence type="predicted"/>
<keyword evidence="6" id="KW-1185">Reference proteome</keyword>
<keyword evidence="3" id="KW-0804">Transcription</keyword>
<dbReference type="SUPFAM" id="SSF46785">
    <property type="entry name" value="Winged helix' DNA-binding domain"/>
    <property type="match status" value="1"/>
</dbReference>
<reference evidence="5 6" key="1">
    <citation type="journal article" date="2018" name="Sci. Rep.">
        <title>Rhizobium tumorigenes sp. nov., a novel plant tumorigenic bacterium isolated from cane gall tumors on thornless blackberry.</title>
        <authorList>
            <person name="Kuzmanovi N."/>
            <person name="Smalla K."/>
            <person name="Gronow S."/>
            <person name="PuBawska J."/>
        </authorList>
    </citation>
    <scope>NUCLEOTIDE SEQUENCE [LARGE SCALE GENOMIC DNA]</scope>
    <source>
        <strain evidence="5 6">1078</strain>
    </source>
</reference>
<dbReference type="InterPro" id="IPR036390">
    <property type="entry name" value="WH_DNA-bd_sf"/>
</dbReference>
<evidence type="ECO:0000256" key="1">
    <source>
        <dbReference type="ARBA" id="ARBA00023015"/>
    </source>
</evidence>
<dbReference type="EMBL" id="CP117259">
    <property type="protein sequence ID" value="WFR99034.1"/>
    <property type="molecule type" value="Genomic_DNA"/>
</dbReference>
<dbReference type="SUPFAM" id="SSF51206">
    <property type="entry name" value="cAMP-binding domain-like"/>
    <property type="match status" value="1"/>
</dbReference>
<dbReference type="InterPro" id="IPR018490">
    <property type="entry name" value="cNMP-bd_dom_sf"/>
</dbReference>
<keyword evidence="5" id="KW-0614">Plasmid</keyword>
<dbReference type="GO" id="GO:0003677">
    <property type="term" value="F:DNA binding"/>
    <property type="evidence" value="ECO:0007669"/>
    <property type="project" value="UniProtKB-KW"/>
</dbReference>
<dbReference type="KEGG" id="rtu:PR017_25650"/>
<evidence type="ECO:0000313" key="6">
    <source>
        <dbReference type="Proteomes" id="UP000249499"/>
    </source>
</evidence>
<accession>A0AAF1KCQ6</accession>
<keyword evidence="2" id="KW-0238">DNA-binding</keyword>
<organism evidence="5 6">
    <name type="scientific">Rhizobium tumorigenes</name>
    <dbReference type="NCBI Taxonomy" id="2041385"/>
    <lineage>
        <taxon>Bacteria</taxon>
        <taxon>Pseudomonadati</taxon>
        <taxon>Pseudomonadota</taxon>
        <taxon>Alphaproteobacteria</taxon>
        <taxon>Hyphomicrobiales</taxon>
        <taxon>Rhizobiaceae</taxon>
        <taxon>Rhizobium/Agrobacterium group</taxon>
        <taxon>Rhizobium</taxon>
    </lineage>
</organism>
<evidence type="ECO:0000259" key="4">
    <source>
        <dbReference type="Pfam" id="PF13545"/>
    </source>
</evidence>
<evidence type="ECO:0000256" key="3">
    <source>
        <dbReference type="ARBA" id="ARBA00023163"/>
    </source>
</evidence>
<geneLocation type="plasmid" evidence="5 6">
    <name>unnamed2</name>
</geneLocation>
<dbReference type="Proteomes" id="UP000249499">
    <property type="component" value="Plasmid unnamed2"/>
</dbReference>
<evidence type="ECO:0000313" key="5">
    <source>
        <dbReference type="EMBL" id="WFR99034.1"/>
    </source>
</evidence>
<feature type="domain" description="HTH crp-type" evidence="4">
    <location>
        <begin position="151"/>
        <end position="217"/>
    </location>
</feature>
<evidence type="ECO:0000256" key="2">
    <source>
        <dbReference type="ARBA" id="ARBA00023125"/>
    </source>
</evidence>
<dbReference type="Gene3D" id="2.60.120.10">
    <property type="entry name" value="Jelly Rolls"/>
    <property type="match status" value="1"/>
</dbReference>
<dbReference type="InterPro" id="IPR036388">
    <property type="entry name" value="WH-like_DNA-bd_sf"/>
</dbReference>
<protein>
    <submittedName>
        <fullName evidence="5">Crp/Fnr family transcriptional regulator</fullName>
    </submittedName>
</protein>
<sequence length="238" mass="26542">MTSPSTANMLNRLINHLDSRDRDLLVPHLMPVRLPRLFVMAEPNVPADCSYFPETGIGSIIGISPAGSEVEVAIFGREGMSPPNSLFEDTQAPFKVFMQVEGHGYSIKNEILFDLLAESRSLRRTLSRYAQTLFVQTAYTSLSNATHSVEKRLSRWLLMVHDRSEGASLPLTHDFLSSMMNVRRQSVTDSLHVLEGEHFISNTRGLVTIRNRDGLQAFAGDAYGVAEAEFDRLIGSMK</sequence>
<name>A0AAF1KCQ6_9HYPH</name>
<dbReference type="GO" id="GO:0006355">
    <property type="term" value="P:regulation of DNA-templated transcription"/>
    <property type="evidence" value="ECO:0007669"/>
    <property type="project" value="InterPro"/>
</dbReference>
<gene>
    <name evidence="5" type="ORF">PR017_25650</name>
</gene>